<dbReference type="RefSeq" id="WP_025163315.1">
    <property type="nucleotide sequence ID" value="NZ_AWSQ01000001.1"/>
</dbReference>
<dbReference type="PROSITE" id="PS00041">
    <property type="entry name" value="HTH_ARAC_FAMILY_1"/>
    <property type="match status" value="1"/>
</dbReference>
<keyword evidence="4" id="KW-0804">Transcription</keyword>
<dbReference type="GO" id="GO:0009893">
    <property type="term" value="P:positive regulation of metabolic process"/>
    <property type="evidence" value="ECO:0007669"/>
    <property type="project" value="UniProtKB-ARBA"/>
</dbReference>
<dbReference type="InterPro" id="IPR029062">
    <property type="entry name" value="Class_I_gatase-like"/>
</dbReference>
<dbReference type="SUPFAM" id="SSF46689">
    <property type="entry name" value="Homeodomain-like"/>
    <property type="match status" value="2"/>
</dbReference>
<dbReference type="eggNOG" id="COG4977">
    <property type="taxonomic scope" value="Bacteria"/>
</dbReference>
<dbReference type="Pfam" id="PF01965">
    <property type="entry name" value="DJ-1_PfpI"/>
    <property type="match status" value="1"/>
</dbReference>
<evidence type="ECO:0000313" key="7">
    <source>
        <dbReference type="Proteomes" id="UP000030063"/>
    </source>
</evidence>
<proteinExistence type="predicted"/>
<feature type="domain" description="HTH araC/xylS-type" evidence="5">
    <location>
        <begin position="226"/>
        <end position="324"/>
    </location>
</feature>
<evidence type="ECO:0000256" key="3">
    <source>
        <dbReference type="ARBA" id="ARBA00023159"/>
    </source>
</evidence>
<dbReference type="SMART" id="SM00342">
    <property type="entry name" value="HTH_ARAC"/>
    <property type="match status" value="1"/>
</dbReference>
<keyword evidence="3" id="KW-0010">Activator</keyword>
<dbReference type="CDD" id="cd03136">
    <property type="entry name" value="GATase1_AraC_ArgR_like"/>
    <property type="match status" value="1"/>
</dbReference>
<evidence type="ECO:0000256" key="4">
    <source>
        <dbReference type="ARBA" id="ARBA00023163"/>
    </source>
</evidence>
<dbReference type="GO" id="GO:0043565">
    <property type="term" value="F:sequence-specific DNA binding"/>
    <property type="evidence" value="ECO:0007669"/>
    <property type="project" value="InterPro"/>
</dbReference>
<dbReference type="AlphaFoldDB" id="A0A0A1YN39"/>
<gene>
    <name evidence="6" type="ORF">TMS3_0100745</name>
</gene>
<dbReference type="PANTHER" id="PTHR43130">
    <property type="entry name" value="ARAC-FAMILY TRANSCRIPTIONAL REGULATOR"/>
    <property type="match status" value="1"/>
</dbReference>
<keyword evidence="1" id="KW-0805">Transcription regulation</keyword>
<accession>A0A0A1YN39</accession>
<dbReference type="SUPFAM" id="SSF52317">
    <property type="entry name" value="Class I glutamine amidotransferase-like"/>
    <property type="match status" value="1"/>
</dbReference>
<evidence type="ECO:0000313" key="6">
    <source>
        <dbReference type="EMBL" id="KFX70501.1"/>
    </source>
</evidence>
<keyword evidence="2" id="KW-0238">DNA-binding</keyword>
<dbReference type="InterPro" id="IPR018062">
    <property type="entry name" value="HTH_AraC-typ_CS"/>
</dbReference>
<sequence>MSAFEALQPPAEHVLESIGFLLVDHFSLIALAAATEPLRLANQLSGRTLYRWQTLTLGGRPVRASNGMQVTPDAAAQGASTLDALLLCGGEGGQYRSDPEQTRWLQSQASGGVHLGALGSGSWVLAQAGLLDGYGCSVSWEYRVDLREAFPRVVGGTEAYVLDRDRYTAVGGTAGLQMMLQLIGRSHGPQLLAAIRDTLGYQGLQAEPTAQMPLHQALGCSQPKLQEALVLMENNLEEPLDLDVLASFIELSRRQLERLFREYLCCSPSRYYLKLRLIRARQLLKQTALPILDVASNCGFRSSPNFSKCYREYFGIAPRSERLNKPRLCLAALH</sequence>
<evidence type="ECO:0000256" key="1">
    <source>
        <dbReference type="ARBA" id="ARBA00023015"/>
    </source>
</evidence>
<dbReference type="GO" id="GO:0003700">
    <property type="term" value="F:DNA-binding transcription factor activity"/>
    <property type="evidence" value="ECO:0007669"/>
    <property type="project" value="InterPro"/>
</dbReference>
<dbReference type="Pfam" id="PF12833">
    <property type="entry name" value="HTH_18"/>
    <property type="match status" value="1"/>
</dbReference>
<dbReference type="PROSITE" id="PS01124">
    <property type="entry name" value="HTH_ARAC_FAMILY_2"/>
    <property type="match status" value="1"/>
</dbReference>
<dbReference type="Gene3D" id="3.40.50.880">
    <property type="match status" value="1"/>
</dbReference>
<dbReference type="EMBL" id="AWSQ01000001">
    <property type="protein sequence ID" value="KFX70501.1"/>
    <property type="molecule type" value="Genomic_DNA"/>
</dbReference>
<dbReference type="OrthoDB" id="9803764at2"/>
<dbReference type="FunFam" id="1.10.10.60:FF:000090">
    <property type="entry name" value="Transcriptional regulator ArgR, AraC family"/>
    <property type="match status" value="1"/>
</dbReference>
<reference evidence="6 7" key="1">
    <citation type="journal article" date="2014" name="Genome Announc.">
        <title>Draft Genome Sequence of Petroleum Oil-Degrading Marine Bacterium Pseudomonas taeanensis Strain MS-3, Isolated from a Crude Oil-Contaminated Seashore.</title>
        <authorList>
            <person name="Lee S.Y."/>
            <person name="Kim S.H."/>
            <person name="Lee D.G."/>
            <person name="Shin S."/>
            <person name="Yun S.H."/>
            <person name="Choi C.W."/>
            <person name="Chung Y.H."/>
            <person name="Choi J.S."/>
            <person name="Kahng H.Y."/>
            <person name="Kim S.I."/>
        </authorList>
    </citation>
    <scope>NUCLEOTIDE SEQUENCE [LARGE SCALE GENOMIC DNA]</scope>
    <source>
        <strain evidence="6 7">MS-3</strain>
    </source>
</reference>
<dbReference type="InterPro" id="IPR002818">
    <property type="entry name" value="DJ-1/PfpI"/>
</dbReference>
<protein>
    <submittedName>
        <fullName evidence="6">AraC family transcriptional regulator</fullName>
    </submittedName>
</protein>
<keyword evidence="7" id="KW-1185">Reference proteome</keyword>
<evidence type="ECO:0000256" key="2">
    <source>
        <dbReference type="ARBA" id="ARBA00023125"/>
    </source>
</evidence>
<dbReference type="InterPro" id="IPR009057">
    <property type="entry name" value="Homeodomain-like_sf"/>
</dbReference>
<dbReference type="PANTHER" id="PTHR43130:SF3">
    <property type="entry name" value="HTH-TYPE TRANSCRIPTIONAL REGULATOR RV1931C"/>
    <property type="match status" value="1"/>
</dbReference>
<name>A0A0A1YN39_9PSED</name>
<evidence type="ECO:0000259" key="5">
    <source>
        <dbReference type="PROSITE" id="PS01124"/>
    </source>
</evidence>
<dbReference type="InterPro" id="IPR052158">
    <property type="entry name" value="INH-QAR"/>
</dbReference>
<comment type="caution">
    <text evidence="6">The sequence shown here is derived from an EMBL/GenBank/DDBJ whole genome shotgun (WGS) entry which is preliminary data.</text>
</comment>
<dbReference type="STRING" id="1395571.TMS3_0100745"/>
<organism evidence="6 7">
    <name type="scientific">Pseudomonas taeanensis MS-3</name>
    <dbReference type="NCBI Taxonomy" id="1395571"/>
    <lineage>
        <taxon>Bacteria</taxon>
        <taxon>Pseudomonadati</taxon>
        <taxon>Pseudomonadota</taxon>
        <taxon>Gammaproteobacteria</taxon>
        <taxon>Pseudomonadales</taxon>
        <taxon>Pseudomonadaceae</taxon>
        <taxon>Pseudomonas</taxon>
    </lineage>
</organism>
<dbReference type="Proteomes" id="UP000030063">
    <property type="component" value="Unassembled WGS sequence"/>
</dbReference>
<dbReference type="InterPro" id="IPR018060">
    <property type="entry name" value="HTH_AraC"/>
</dbReference>
<dbReference type="Gene3D" id="1.10.10.60">
    <property type="entry name" value="Homeodomain-like"/>
    <property type="match status" value="1"/>
</dbReference>